<keyword evidence="2" id="KW-1185">Reference proteome</keyword>
<sequence length="140" mass="16029">MPAHISTICYIESRTENTSPNNFIVNAVGVINSKDQEDKTYLQITAFYSLDENKPCDLSKFELNDVIQVEGRFLITENDETEENNLIKRNVELRKPKNLTELESLLGEEWEKIPNSVIINLVNGQSITSGTEISQKYQFE</sequence>
<dbReference type="OrthoDB" id="2411345at2759"/>
<accession>A0A397IQQ8</accession>
<organism evidence="1 2">
    <name type="scientific">Diversispora epigaea</name>
    <dbReference type="NCBI Taxonomy" id="1348612"/>
    <lineage>
        <taxon>Eukaryota</taxon>
        <taxon>Fungi</taxon>
        <taxon>Fungi incertae sedis</taxon>
        <taxon>Mucoromycota</taxon>
        <taxon>Glomeromycotina</taxon>
        <taxon>Glomeromycetes</taxon>
        <taxon>Diversisporales</taxon>
        <taxon>Diversisporaceae</taxon>
        <taxon>Diversispora</taxon>
    </lineage>
</organism>
<protein>
    <submittedName>
        <fullName evidence="1">Uncharacterized protein</fullName>
    </submittedName>
</protein>
<reference evidence="1 2" key="1">
    <citation type="submission" date="2018-08" db="EMBL/GenBank/DDBJ databases">
        <title>Genome and evolution of the arbuscular mycorrhizal fungus Diversispora epigaea (formerly Glomus versiforme) and its bacterial endosymbionts.</title>
        <authorList>
            <person name="Sun X."/>
            <person name="Fei Z."/>
            <person name="Harrison M."/>
        </authorList>
    </citation>
    <scope>NUCLEOTIDE SEQUENCE [LARGE SCALE GENOMIC DNA]</scope>
    <source>
        <strain evidence="1 2">IT104</strain>
    </source>
</reference>
<dbReference type="EMBL" id="PQFF01000156">
    <property type="protein sequence ID" value="RHZ78275.1"/>
    <property type="molecule type" value="Genomic_DNA"/>
</dbReference>
<dbReference type="AlphaFoldDB" id="A0A397IQQ8"/>
<dbReference type="Proteomes" id="UP000266861">
    <property type="component" value="Unassembled WGS sequence"/>
</dbReference>
<name>A0A397IQQ8_9GLOM</name>
<gene>
    <name evidence="1" type="ORF">Glove_166g258</name>
</gene>
<evidence type="ECO:0000313" key="1">
    <source>
        <dbReference type="EMBL" id="RHZ78275.1"/>
    </source>
</evidence>
<evidence type="ECO:0000313" key="2">
    <source>
        <dbReference type="Proteomes" id="UP000266861"/>
    </source>
</evidence>
<proteinExistence type="predicted"/>
<comment type="caution">
    <text evidence="1">The sequence shown here is derived from an EMBL/GenBank/DDBJ whole genome shotgun (WGS) entry which is preliminary data.</text>
</comment>